<organism evidence="1 2">
    <name type="scientific">Abyssobacteria bacterium (strain SURF_5)</name>
    <dbReference type="NCBI Taxonomy" id="2093360"/>
    <lineage>
        <taxon>Bacteria</taxon>
        <taxon>Pseudomonadati</taxon>
        <taxon>Candidatus Hydrogenedentota</taxon>
        <taxon>Candidatus Abyssobacteria</taxon>
    </lineage>
</organism>
<reference evidence="1 2" key="1">
    <citation type="journal article" date="2017" name="ISME J.">
        <title>Energy and carbon metabolisms in a deep terrestrial subsurface fluid microbial community.</title>
        <authorList>
            <person name="Momper L."/>
            <person name="Jungbluth S.P."/>
            <person name="Lee M.D."/>
            <person name="Amend J.P."/>
        </authorList>
    </citation>
    <scope>NUCLEOTIDE SEQUENCE [LARGE SCALE GENOMIC DNA]</scope>
    <source>
        <strain evidence="1">SURF_5</strain>
    </source>
</reference>
<dbReference type="EMBL" id="QZKU01000036">
    <property type="protein sequence ID" value="RJP24372.1"/>
    <property type="molecule type" value="Genomic_DNA"/>
</dbReference>
<dbReference type="AlphaFoldDB" id="A0A3A4NZJ2"/>
<comment type="caution">
    <text evidence="1">The sequence shown here is derived from an EMBL/GenBank/DDBJ whole genome shotgun (WGS) entry which is preliminary data.</text>
</comment>
<gene>
    <name evidence="1" type="ORF">C4520_04200</name>
</gene>
<sequence>MANRLIFEGVNDRHVVRNLLIQYNLGYLFDYKDKQGFTNLCDTLGEELQATDLQNLGIIIDADEDCKRNWQKVLHIVADQYPFIQAPVAPVGEGTIIDVAEDKRVGIWVMPDNRERGKVEDFVADLIPQGDVLWPRAKNDVSEIPDDHRLFKPTYLPKAEIHTWLAWQEEPGTRMGEALTKKYLLHDCPAAIAFVNWARRLLS</sequence>
<proteinExistence type="predicted"/>
<evidence type="ECO:0008006" key="3">
    <source>
        <dbReference type="Google" id="ProtNLM"/>
    </source>
</evidence>
<protein>
    <recommendedName>
        <fullName evidence="3">DUF4276 family protein</fullName>
    </recommendedName>
</protein>
<evidence type="ECO:0000313" key="1">
    <source>
        <dbReference type="EMBL" id="RJP24372.1"/>
    </source>
</evidence>
<evidence type="ECO:0000313" key="2">
    <source>
        <dbReference type="Proteomes" id="UP000265882"/>
    </source>
</evidence>
<dbReference type="Proteomes" id="UP000265882">
    <property type="component" value="Unassembled WGS sequence"/>
</dbReference>
<name>A0A3A4NZJ2_ABYX5</name>
<accession>A0A3A4NZJ2</accession>
<dbReference type="InterPro" id="IPR024508">
    <property type="entry name" value="DUF3226"/>
</dbReference>
<dbReference type="Pfam" id="PF11536">
    <property type="entry name" value="DUF3226"/>
    <property type="match status" value="1"/>
</dbReference>